<accession>A0A644UVP1</accession>
<sequence>MKDSRLFYFLLMLVMLIGVAVYAQSNSDFVRIEGNNFKLGNDPFFPVVANYGITVYKIVHNVTHTTTFHATPQFHQFGRAIKVDTSEPISQGNYLSIDEKWRAMVEDFKLLIDHGFNAIRLTYCVQEEKLFESPCNSFFDPIRYGNCLGFYCSSELNPGGFWCDFEPITSGSYSGIFSIYDQVIDAVNAASSDKGKPLKIIILAGGKNIDQPHRKDDFVEYLEALAFYFKDQPEIMGYDFINEPGTYRNTGVVEDSLGVVLSYVNYSKRYVCELVDSWHSAIKKNSNHLTTIGLHGYSDVLEWDPGIMNLDFLSFHVYGSEKFTNGTSITNSSNPNLQKVINHFKSQVSWISKNINKPWIIGETGLSCPINNEFLPCEGSDEDQRVYAEKTIAFTRDAGGKGYSWWHCRDTHDNLHPSSSDNPGNKAYYGLWTTGLPTGMIPECPNDEGLYDITDGHCKIARKKPAANEFFDFNPFSVSPSNGVINEETYYNPFGYENFINGEVNDTDSNPIPNAIVIGRWSVDDTDYTYYTFTKNDGTFQLYHDQASGLQSVTVSGINYDIKSKSSGPFSFILTGIRYDESLSGIISNNVKIEATNEIQAYSATLVGNGVTGVKCELIAGKAIKFLPNFLAAKGSTLIARIGNVDCASVPDDTGGPENYLKVKSVHSNDIWDIKTSEETIIDTLKQSYDILEFSYSINPNPNSGSFNINTNDMSGKKKWLSIYTSTGSLVTSFFTSDKDVFVALPVSKNGLYFLTITVDGITKYNRIIVARP</sequence>
<evidence type="ECO:0000313" key="2">
    <source>
        <dbReference type="EMBL" id="MPL82964.1"/>
    </source>
</evidence>
<dbReference type="NCBIfam" id="TIGR04183">
    <property type="entry name" value="Por_Secre_tail"/>
    <property type="match status" value="1"/>
</dbReference>
<dbReference type="Pfam" id="PF18962">
    <property type="entry name" value="Por_Secre_tail"/>
    <property type="match status" value="1"/>
</dbReference>
<dbReference type="AlphaFoldDB" id="A0A644UVP1"/>
<dbReference type="InterPro" id="IPR008969">
    <property type="entry name" value="CarboxyPept-like_regulatory"/>
</dbReference>
<dbReference type="Gene3D" id="3.20.20.80">
    <property type="entry name" value="Glycosidases"/>
    <property type="match status" value="1"/>
</dbReference>
<proteinExistence type="predicted"/>
<dbReference type="InterPro" id="IPR017853">
    <property type="entry name" value="GH"/>
</dbReference>
<feature type="domain" description="Secretion system C-terminal sorting" evidence="1">
    <location>
        <begin position="698"/>
        <end position="770"/>
    </location>
</feature>
<dbReference type="InterPro" id="IPR026444">
    <property type="entry name" value="Secre_tail"/>
</dbReference>
<organism evidence="2">
    <name type="scientific">bioreactor metagenome</name>
    <dbReference type="NCBI Taxonomy" id="1076179"/>
    <lineage>
        <taxon>unclassified sequences</taxon>
        <taxon>metagenomes</taxon>
        <taxon>ecological metagenomes</taxon>
    </lineage>
</organism>
<dbReference type="SUPFAM" id="SSF49464">
    <property type="entry name" value="Carboxypeptidase regulatory domain-like"/>
    <property type="match status" value="1"/>
</dbReference>
<reference evidence="2" key="1">
    <citation type="submission" date="2019-08" db="EMBL/GenBank/DDBJ databases">
        <authorList>
            <person name="Kucharzyk K."/>
            <person name="Murdoch R.W."/>
            <person name="Higgins S."/>
            <person name="Loffler F."/>
        </authorList>
    </citation>
    <scope>NUCLEOTIDE SEQUENCE</scope>
</reference>
<comment type="caution">
    <text evidence="2">The sequence shown here is derived from an EMBL/GenBank/DDBJ whole genome shotgun (WGS) entry which is preliminary data.</text>
</comment>
<protein>
    <recommendedName>
        <fullName evidence="1">Secretion system C-terminal sorting domain-containing protein</fullName>
    </recommendedName>
</protein>
<gene>
    <name evidence="2" type="ORF">SDC9_28914</name>
</gene>
<name>A0A644UVP1_9ZZZZ</name>
<dbReference type="EMBL" id="VSSQ01000170">
    <property type="protein sequence ID" value="MPL82964.1"/>
    <property type="molecule type" value="Genomic_DNA"/>
</dbReference>
<evidence type="ECO:0000259" key="1">
    <source>
        <dbReference type="Pfam" id="PF18962"/>
    </source>
</evidence>
<dbReference type="SUPFAM" id="SSF51445">
    <property type="entry name" value="(Trans)glycosidases"/>
    <property type="match status" value="1"/>
</dbReference>